<dbReference type="Gene3D" id="3.40.630.150">
    <property type="entry name" value="Malonyl-CoA decarboxylase, catalytic domain"/>
    <property type="match status" value="1"/>
</dbReference>
<dbReference type="Pfam" id="PF17408">
    <property type="entry name" value="MCD_N"/>
    <property type="match status" value="1"/>
</dbReference>
<proteinExistence type="predicted"/>
<sequence>MSRNFLQEFLEAVAERGRGLIGLERPASPVRSADLLALSNALLTGRGEVSGVALAQQWLDAYAAADEEQRRHHLAALADGFGPDQPRLDAAIEAYLQDKSPRAMAELSVAAEPRRQELFRRLNRPAGGTAALVRLREDVLAGLPGNEKLEALDADLAHLFSSWFNRGFLMLKRIDWTTPANILAKIIQYEAVHTIHSWDDLRSRLEPSDRRCFAFFHPQMADEPLVFVEVALTQDIPGTIAPLLDLERKPIRAEDATTAVFYSISNCQVGLRRVSFGNLLIKQVVEELRRDLPKLKNFVTLSPVPGFMGWLKRELAKDEPHIPGVADLTVLEGLFRPAEQGGTGPTETMREAQLAAAAHYFLAARTSSGAPVDPVARFHLGNGARLERINWRGDVSPNGLRQAGGLMVNYLYDLDAIEANHEAFANQGVIAASPAVRKLLKTVEAKPARRKPAVPALPPPAANSKTAGRPSSNP</sequence>
<feature type="domain" description="Malonyl-CoA decarboxylase N-terminal" evidence="3">
    <location>
        <begin position="81"/>
        <end position="164"/>
    </location>
</feature>
<gene>
    <name evidence="4" type="ORF">ABXS05_05090</name>
</gene>
<organism evidence="4 5">
    <name type="scientific">Labrys neptuniae</name>
    <dbReference type="NCBI Taxonomy" id="376174"/>
    <lineage>
        <taxon>Bacteria</taxon>
        <taxon>Pseudomonadati</taxon>
        <taxon>Pseudomonadota</taxon>
        <taxon>Alphaproteobacteria</taxon>
        <taxon>Hyphomicrobiales</taxon>
        <taxon>Xanthobacteraceae</taxon>
        <taxon>Labrys</taxon>
    </lineage>
</organism>
<dbReference type="InterPro" id="IPR007956">
    <property type="entry name" value="Malonyl_CoA_deC_C"/>
</dbReference>
<evidence type="ECO:0000259" key="2">
    <source>
        <dbReference type="Pfam" id="PF05292"/>
    </source>
</evidence>
<accession>A0ABV3PH03</accession>
<evidence type="ECO:0000313" key="5">
    <source>
        <dbReference type="Proteomes" id="UP001555786"/>
    </source>
</evidence>
<feature type="compositionally biased region" description="Polar residues" evidence="1">
    <location>
        <begin position="463"/>
        <end position="474"/>
    </location>
</feature>
<dbReference type="Gene3D" id="1.20.140.90">
    <property type="entry name" value="Malonyl-CoA decarboxylase, oligemerization domain"/>
    <property type="match status" value="1"/>
</dbReference>
<comment type="caution">
    <text evidence="4">The sequence shown here is derived from an EMBL/GenBank/DDBJ whole genome shotgun (WGS) entry which is preliminary data.</text>
</comment>
<dbReference type="PANTHER" id="PTHR28641">
    <property type="match status" value="1"/>
</dbReference>
<dbReference type="InterPro" id="IPR042303">
    <property type="entry name" value="Malonyl_CoA_deC_C_sf"/>
</dbReference>
<keyword evidence="5" id="KW-1185">Reference proteome</keyword>
<dbReference type="PANTHER" id="PTHR28641:SF1">
    <property type="entry name" value="MALONYL-COA DECARBOXYLASE, MITOCHONDRIAL"/>
    <property type="match status" value="1"/>
</dbReference>
<evidence type="ECO:0000259" key="3">
    <source>
        <dbReference type="Pfam" id="PF17408"/>
    </source>
</evidence>
<dbReference type="EMBL" id="JBFNQD010000001">
    <property type="protein sequence ID" value="MEW9304902.1"/>
    <property type="molecule type" value="Genomic_DNA"/>
</dbReference>
<dbReference type="Pfam" id="PF05292">
    <property type="entry name" value="MCD"/>
    <property type="match status" value="1"/>
</dbReference>
<dbReference type="InterPro" id="IPR035372">
    <property type="entry name" value="MCD_N"/>
</dbReference>
<evidence type="ECO:0000256" key="1">
    <source>
        <dbReference type="SAM" id="MobiDB-lite"/>
    </source>
</evidence>
<protein>
    <submittedName>
        <fullName evidence="4">Malonyl-CoA decarboxylase</fullName>
    </submittedName>
</protein>
<dbReference type="RefSeq" id="WP_367623147.1">
    <property type="nucleotide sequence ID" value="NZ_JBFNQD010000001.1"/>
</dbReference>
<name>A0ABV3PH03_9HYPH</name>
<reference evidence="4 5" key="1">
    <citation type="submission" date="2024-07" db="EMBL/GenBank/DDBJ databases">
        <title>Description of Labrys sedimenti sp. nov., isolated from a diclofenac-degrading enrichment culture.</title>
        <authorList>
            <person name="Tancsics A."/>
            <person name="Csepanyi A."/>
        </authorList>
    </citation>
    <scope>NUCLEOTIDE SEQUENCE [LARGE SCALE GENOMIC DNA]</scope>
    <source>
        <strain evidence="4 5">LMG 23578</strain>
    </source>
</reference>
<feature type="domain" description="Malonyl-CoA decarboxylase C-terminal" evidence="2">
    <location>
        <begin position="167"/>
        <end position="413"/>
    </location>
</feature>
<dbReference type="Proteomes" id="UP001555786">
    <property type="component" value="Unassembled WGS sequence"/>
</dbReference>
<dbReference type="InterPro" id="IPR038917">
    <property type="entry name" value="Malonyl_CoA_deC"/>
</dbReference>
<feature type="region of interest" description="Disordered" evidence="1">
    <location>
        <begin position="443"/>
        <end position="474"/>
    </location>
</feature>
<evidence type="ECO:0000313" key="4">
    <source>
        <dbReference type="EMBL" id="MEW9304902.1"/>
    </source>
</evidence>
<dbReference type="InterPro" id="IPR038351">
    <property type="entry name" value="MCD_N_sf"/>
</dbReference>